<dbReference type="AlphaFoldDB" id="A0AAF0DND7"/>
<dbReference type="GO" id="GO:0030435">
    <property type="term" value="P:sporulation resulting in formation of a cellular spore"/>
    <property type="evidence" value="ECO:0007669"/>
    <property type="project" value="UniProtKB-KW"/>
</dbReference>
<reference evidence="8" key="1">
    <citation type="submission" date="2023-03" db="EMBL/GenBank/DDBJ databases">
        <title>Emydomyces testavorans Genome Sequence.</title>
        <authorList>
            <person name="Hoyer L."/>
        </authorList>
    </citation>
    <scope>NUCLEOTIDE SEQUENCE</scope>
    <source>
        <strain evidence="8">16-2883</strain>
    </source>
</reference>
<dbReference type="PANTHER" id="PTHR33572">
    <property type="entry name" value="SPORE DEVELOPMENT REGULATOR VOSA"/>
    <property type="match status" value="1"/>
</dbReference>
<evidence type="ECO:0000259" key="7">
    <source>
        <dbReference type="PROSITE" id="PS51821"/>
    </source>
</evidence>
<feature type="region of interest" description="Disordered" evidence="6">
    <location>
        <begin position="1"/>
        <end position="22"/>
    </location>
</feature>
<dbReference type="Gene3D" id="2.60.40.3960">
    <property type="entry name" value="Velvet domain"/>
    <property type="match status" value="1"/>
</dbReference>
<dbReference type="InterPro" id="IPR038491">
    <property type="entry name" value="Velvet_dom_sf"/>
</dbReference>
<dbReference type="InterPro" id="IPR021740">
    <property type="entry name" value="Velvet"/>
</dbReference>
<evidence type="ECO:0000313" key="9">
    <source>
        <dbReference type="Proteomes" id="UP001219355"/>
    </source>
</evidence>
<name>A0AAF0DND7_9EURO</name>
<keyword evidence="4" id="KW-0804">Transcription</keyword>
<evidence type="ECO:0000313" key="8">
    <source>
        <dbReference type="EMBL" id="WEW61757.1"/>
    </source>
</evidence>
<keyword evidence="3" id="KW-0805">Transcription regulation</keyword>
<evidence type="ECO:0000256" key="4">
    <source>
        <dbReference type="ARBA" id="ARBA00023163"/>
    </source>
</evidence>
<keyword evidence="9" id="KW-1185">Reference proteome</keyword>
<accession>A0AAF0DND7</accession>
<dbReference type="InterPro" id="IPR037525">
    <property type="entry name" value="Velvet_dom"/>
</dbReference>
<keyword evidence="5" id="KW-0539">Nucleus</keyword>
<sequence length="254" mass="28385">MVYRHPQKQTSRDPKATSECSSVTRVPSGFEHILNPLPPEPLNEPRLRLFVRQQPIAARTCAAGEKNRRCLDPPPILQLLIAGFNPRSKDDIKTLKHSDYVVACQLFAVPKKTRGISRALGRKRTDQGLYQQIHHEVEKEGAIPVQTMYGKTYVSPFFVERDPEPVKSPPHPGSAYHGTFSSIPSTFFVFADLRIPASGVYRLRFRLIDVSKPTLTAHAAKNFPGMNPTPCLSEHLKTLGADGVKARKTRGRRG</sequence>
<protein>
    <recommendedName>
        <fullName evidence="7">Velvet domain-containing protein</fullName>
    </recommendedName>
</protein>
<dbReference type="Pfam" id="PF11754">
    <property type="entry name" value="Velvet"/>
    <property type="match status" value="1"/>
</dbReference>
<dbReference type="Proteomes" id="UP001219355">
    <property type="component" value="Chromosome 5"/>
</dbReference>
<feature type="domain" description="Velvet" evidence="7">
    <location>
        <begin position="42"/>
        <end position="254"/>
    </location>
</feature>
<proteinExistence type="predicted"/>
<evidence type="ECO:0000256" key="3">
    <source>
        <dbReference type="ARBA" id="ARBA00023015"/>
    </source>
</evidence>
<gene>
    <name evidence="8" type="ORF">PRK78_007251</name>
</gene>
<keyword evidence="2" id="KW-0749">Sporulation</keyword>
<evidence type="ECO:0000256" key="1">
    <source>
        <dbReference type="ARBA" id="ARBA00004123"/>
    </source>
</evidence>
<dbReference type="PROSITE" id="PS51821">
    <property type="entry name" value="VELVET"/>
    <property type="match status" value="1"/>
</dbReference>
<dbReference type="EMBL" id="CP120631">
    <property type="protein sequence ID" value="WEW61757.1"/>
    <property type="molecule type" value="Genomic_DNA"/>
</dbReference>
<comment type="subcellular location">
    <subcellularLocation>
        <location evidence="1">Nucleus</location>
    </subcellularLocation>
</comment>
<organism evidence="8 9">
    <name type="scientific">Emydomyces testavorans</name>
    <dbReference type="NCBI Taxonomy" id="2070801"/>
    <lineage>
        <taxon>Eukaryota</taxon>
        <taxon>Fungi</taxon>
        <taxon>Dikarya</taxon>
        <taxon>Ascomycota</taxon>
        <taxon>Pezizomycotina</taxon>
        <taxon>Eurotiomycetes</taxon>
        <taxon>Eurotiomycetidae</taxon>
        <taxon>Onygenales</taxon>
        <taxon>Nannizziopsiaceae</taxon>
        <taxon>Emydomyces</taxon>
    </lineage>
</organism>
<dbReference type="GO" id="GO:0005634">
    <property type="term" value="C:nucleus"/>
    <property type="evidence" value="ECO:0007669"/>
    <property type="project" value="UniProtKB-SubCell"/>
</dbReference>
<evidence type="ECO:0000256" key="5">
    <source>
        <dbReference type="ARBA" id="ARBA00023242"/>
    </source>
</evidence>
<dbReference type="PANTHER" id="PTHR33572:SF17">
    <property type="entry name" value="SEXUAL DEVELOPMENT REGULATOR VELC"/>
    <property type="match status" value="1"/>
</dbReference>
<evidence type="ECO:0000256" key="6">
    <source>
        <dbReference type="SAM" id="MobiDB-lite"/>
    </source>
</evidence>
<evidence type="ECO:0000256" key="2">
    <source>
        <dbReference type="ARBA" id="ARBA00022969"/>
    </source>
</evidence>